<proteinExistence type="inferred from homology"/>
<protein>
    <submittedName>
        <fullName evidence="12">Protein translocase membrane subunit SecG</fullName>
    </submittedName>
</protein>
<evidence type="ECO:0000256" key="8">
    <source>
        <dbReference type="ARBA" id="ARBA00023010"/>
    </source>
</evidence>
<dbReference type="GO" id="GO:0009306">
    <property type="term" value="P:protein secretion"/>
    <property type="evidence" value="ECO:0007669"/>
    <property type="project" value="InterPro"/>
</dbReference>
<dbReference type="GO" id="GO:0005886">
    <property type="term" value="C:plasma membrane"/>
    <property type="evidence" value="ECO:0007669"/>
    <property type="project" value="UniProtKB-SubCell"/>
</dbReference>
<keyword evidence="5 11" id="KW-0812">Transmembrane</keyword>
<evidence type="ECO:0000256" key="9">
    <source>
        <dbReference type="ARBA" id="ARBA00023136"/>
    </source>
</evidence>
<dbReference type="Pfam" id="PF03840">
    <property type="entry name" value="SecG"/>
    <property type="match status" value="1"/>
</dbReference>
<keyword evidence="7 11" id="KW-1133">Transmembrane helix</keyword>
<dbReference type="GO" id="GO:0015450">
    <property type="term" value="F:protein-transporting ATPase activity"/>
    <property type="evidence" value="ECO:0007669"/>
    <property type="project" value="InterPro"/>
</dbReference>
<feature type="compositionally biased region" description="Basic and acidic residues" evidence="10">
    <location>
        <begin position="147"/>
        <end position="157"/>
    </location>
</feature>
<sequence length="157" mass="16121">MITLITITHIVVCVFLVGIVLLQHGKGADMGASFGGGSSQTVFGSDGPLPLLNKVTTSGAIIFMLTSLTLAYHSAHLNKGSVMKAVQVAPISTPAANKTPIVVPMPKAKSGGNNNVNPFTANKAQEKAVTHKAVSSPSAPAALPAQDAKKIPQDKNK</sequence>
<dbReference type="InterPro" id="IPR004692">
    <property type="entry name" value="SecG"/>
</dbReference>
<keyword evidence="4" id="KW-1003">Cell membrane</keyword>
<evidence type="ECO:0000256" key="11">
    <source>
        <dbReference type="SAM" id="Phobius"/>
    </source>
</evidence>
<gene>
    <name evidence="12" type="ORF">MNBD_DELTA03-604</name>
</gene>
<keyword evidence="9 11" id="KW-0472">Membrane</keyword>
<keyword evidence="6" id="KW-0653">Protein transport</keyword>
<dbReference type="GO" id="GO:0043952">
    <property type="term" value="P:protein transport by the Sec complex"/>
    <property type="evidence" value="ECO:0007669"/>
    <property type="project" value="TreeGrafter"/>
</dbReference>
<feature type="compositionally biased region" description="Low complexity" evidence="10">
    <location>
        <begin position="132"/>
        <end position="146"/>
    </location>
</feature>
<keyword evidence="8" id="KW-0811">Translocation</keyword>
<keyword evidence="3" id="KW-0813">Transport</keyword>
<dbReference type="AlphaFoldDB" id="A0A3B0UWG3"/>
<evidence type="ECO:0000256" key="7">
    <source>
        <dbReference type="ARBA" id="ARBA00022989"/>
    </source>
</evidence>
<dbReference type="GO" id="GO:0065002">
    <property type="term" value="P:intracellular protein transmembrane transport"/>
    <property type="evidence" value="ECO:0007669"/>
    <property type="project" value="TreeGrafter"/>
</dbReference>
<evidence type="ECO:0000313" key="12">
    <source>
        <dbReference type="EMBL" id="VAW33190.1"/>
    </source>
</evidence>
<reference evidence="12" key="1">
    <citation type="submission" date="2018-06" db="EMBL/GenBank/DDBJ databases">
        <authorList>
            <person name="Zhirakovskaya E."/>
        </authorList>
    </citation>
    <scope>NUCLEOTIDE SEQUENCE</scope>
</reference>
<evidence type="ECO:0000256" key="2">
    <source>
        <dbReference type="ARBA" id="ARBA00008445"/>
    </source>
</evidence>
<accession>A0A3B0UWG3</accession>
<evidence type="ECO:0000256" key="4">
    <source>
        <dbReference type="ARBA" id="ARBA00022475"/>
    </source>
</evidence>
<organism evidence="12">
    <name type="scientific">hydrothermal vent metagenome</name>
    <dbReference type="NCBI Taxonomy" id="652676"/>
    <lineage>
        <taxon>unclassified sequences</taxon>
        <taxon>metagenomes</taxon>
        <taxon>ecological metagenomes</taxon>
    </lineage>
</organism>
<evidence type="ECO:0000256" key="5">
    <source>
        <dbReference type="ARBA" id="ARBA00022692"/>
    </source>
</evidence>
<dbReference type="PANTHER" id="PTHR34182">
    <property type="entry name" value="PROTEIN-EXPORT MEMBRANE PROTEIN SECG"/>
    <property type="match status" value="1"/>
</dbReference>
<dbReference type="EMBL" id="UOEX01000022">
    <property type="protein sequence ID" value="VAW33190.1"/>
    <property type="molecule type" value="Genomic_DNA"/>
</dbReference>
<dbReference type="PANTHER" id="PTHR34182:SF1">
    <property type="entry name" value="PROTEIN-EXPORT MEMBRANE PROTEIN SECG"/>
    <property type="match status" value="1"/>
</dbReference>
<feature type="region of interest" description="Disordered" evidence="10">
    <location>
        <begin position="125"/>
        <end position="157"/>
    </location>
</feature>
<evidence type="ECO:0000256" key="10">
    <source>
        <dbReference type="SAM" id="MobiDB-lite"/>
    </source>
</evidence>
<dbReference type="PRINTS" id="PR01651">
    <property type="entry name" value="SECGEXPORT"/>
</dbReference>
<evidence type="ECO:0000256" key="3">
    <source>
        <dbReference type="ARBA" id="ARBA00022448"/>
    </source>
</evidence>
<feature type="transmembrane region" description="Helical" evidence="11">
    <location>
        <begin position="51"/>
        <end position="72"/>
    </location>
</feature>
<evidence type="ECO:0000256" key="6">
    <source>
        <dbReference type="ARBA" id="ARBA00022927"/>
    </source>
</evidence>
<evidence type="ECO:0000256" key="1">
    <source>
        <dbReference type="ARBA" id="ARBA00004651"/>
    </source>
</evidence>
<name>A0A3B0UWG3_9ZZZZ</name>
<comment type="subcellular location">
    <subcellularLocation>
        <location evidence="1">Cell membrane</location>
        <topology evidence="1">Multi-pass membrane protein</topology>
    </subcellularLocation>
</comment>
<dbReference type="NCBIfam" id="TIGR00810">
    <property type="entry name" value="secG"/>
    <property type="match status" value="1"/>
</dbReference>
<comment type="similarity">
    <text evidence="2">Belongs to the SecG family.</text>
</comment>